<evidence type="ECO:0008006" key="5">
    <source>
        <dbReference type="Google" id="ProtNLM"/>
    </source>
</evidence>
<gene>
    <name evidence="3" type="ORF">EZS28_023455</name>
</gene>
<keyword evidence="2" id="KW-1133">Transmembrane helix</keyword>
<dbReference type="Proteomes" id="UP000324800">
    <property type="component" value="Unassembled WGS sequence"/>
</dbReference>
<reference evidence="3 4" key="1">
    <citation type="submission" date="2019-03" db="EMBL/GenBank/DDBJ databases">
        <title>Single cell metagenomics reveals metabolic interactions within the superorganism composed of flagellate Streblomastix strix and complex community of Bacteroidetes bacteria on its surface.</title>
        <authorList>
            <person name="Treitli S.C."/>
            <person name="Kolisko M."/>
            <person name="Husnik F."/>
            <person name="Keeling P."/>
            <person name="Hampl V."/>
        </authorList>
    </citation>
    <scope>NUCLEOTIDE SEQUENCE [LARGE SCALE GENOMIC DNA]</scope>
    <source>
        <strain evidence="3">ST1C</strain>
    </source>
</reference>
<proteinExistence type="predicted"/>
<dbReference type="OrthoDB" id="294016at2759"/>
<evidence type="ECO:0000256" key="1">
    <source>
        <dbReference type="SAM" id="MobiDB-lite"/>
    </source>
</evidence>
<protein>
    <recommendedName>
        <fullName evidence="5">Right handed beta helix domain-containing protein</fullName>
    </recommendedName>
</protein>
<accession>A0A5J4VEI8</accession>
<dbReference type="InterPro" id="IPR006626">
    <property type="entry name" value="PbH1"/>
</dbReference>
<feature type="region of interest" description="Disordered" evidence="1">
    <location>
        <begin position="1165"/>
        <end position="1187"/>
    </location>
</feature>
<dbReference type="SMART" id="SM00710">
    <property type="entry name" value="PbH1"/>
    <property type="match status" value="12"/>
</dbReference>
<organism evidence="3 4">
    <name type="scientific">Streblomastix strix</name>
    <dbReference type="NCBI Taxonomy" id="222440"/>
    <lineage>
        <taxon>Eukaryota</taxon>
        <taxon>Metamonada</taxon>
        <taxon>Preaxostyla</taxon>
        <taxon>Oxymonadida</taxon>
        <taxon>Streblomastigidae</taxon>
        <taxon>Streblomastix</taxon>
    </lineage>
</organism>
<feature type="region of interest" description="Disordered" evidence="1">
    <location>
        <begin position="1287"/>
        <end position="1330"/>
    </location>
</feature>
<feature type="compositionally biased region" description="Low complexity" evidence="1">
    <location>
        <begin position="1292"/>
        <end position="1302"/>
    </location>
</feature>
<dbReference type="EMBL" id="SNRW01007576">
    <property type="protein sequence ID" value="KAA6381018.1"/>
    <property type="molecule type" value="Genomic_DNA"/>
</dbReference>
<keyword evidence="2" id="KW-0472">Membrane</keyword>
<feature type="compositionally biased region" description="Low complexity" evidence="1">
    <location>
        <begin position="1239"/>
        <end position="1258"/>
    </location>
</feature>
<feature type="transmembrane region" description="Helical" evidence="2">
    <location>
        <begin position="1109"/>
        <end position="1135"/>
    </location>
</feature>
<sequence length="1330" mass="146862">DKGITFDKCTSVGSSDEGGGAIYIDGYTSQYIEVSNTVIIECESKVFGGGIYYQSRLGSSLIIRDTQITSCSALKQGGGIIAVINDQGAEVDIIDVTIKNCSSQIGGGSSFVINNKSILSFQGQSIYDSCSSTGYGGGMTIRSNEKLVQIQFKGTIRFDNCSTETKGAGLHFETQVQQLIEMNRLTFSECQSKDDGGGIYISVICNSQNSIILKSLLFTNCQSLDTNGGGMYILTNGYDKVISIEDLTVINCSSKSFGGGIYIFNQQNVQMSIKGNSILKNCTSEQGGGLHLFFGNSFSFLEIGGIFEMDNCTANQNGGGIYMTLLANRVLLENMTVTNCTALQGSGGFMFAEVEISDEMIMNNCDIYKCSCTYGNGGGIFLIFGYETNQHIKFNDVLIHECKSTKNEQQYSPISGFGGGIFLSSNNNWDYLNEKIDFHGLKMYGNTAGSGGQNMFASFAEVQQWCLMGIDGEYVKGNYSDGISAKNELQGIPKLYIELTTSTSELISQEQDYLEDYWTLSGSIFHVSNRNNASPTGNDQNGCALITSPCRTIEYALQQISIQRELSQTSPTSEKRIGICSYGYDLIDPFLFSPSSSLTNVVKIMKQLYGTSSAMIGQAEIKILKNNDDNKENGKKGWISASGGLQLHLYELSIIMDNSKLSIPIIYIEGANSLLELNTITFTGIKLSPTSEAKGIIHFKYDNSQLIAQSCIFSNIDISSKGGNAIRILNSGSQPIISTIKGCQFNNISSSGDSNGRGGSAIYMENRHGSKLVIEDSCQFYRCICDQGNGGAIYVDVDFSKPFKFKINNALIQECQAKADPTKTYPTGYGGGIFLTGSGDYNPSSDNLDFHGLRILNNSADKGGYSVFIATSKVKELCRYGNAGEYVKGNYSDQLSDLGELEGVPVNDPAFHHSSVVQIQEQQQHLQYYWSQIAVLTNASAILYESKESRNLSFTIKGTNMNTDHGKFNAKIVELGLKSGLNKQQQITNNHKIQSQFNSNSIHTKSQLNKKLPLLYDANFEIIYPPLDETWEINFNGSPHDNQTVSFQMNKADWFDYNNKIYGILASNERRIFTGIDGEEGKPVEFDYKVEQIVEEEEEDDEKSNHFPWWAILLIVLGAILLLLLLCCCICCCCCRNKKESKTVKEYVEDEVDESERMEKEMISEVEETENANKMKQHSSQYKQQDDINRMITKEPYQKLPSSYSSFSQSSNQPKYASFMQPIEITDFNQTPSFMKPVQSPSNNSSPSTKPPDTTSQTHQLVQIHSQYNPNDLDLSVTGGRHLAYSQTEYHSPQQSKSQSPSFNASSPVGRPPIPKLTITPVAQRQFKKM</sequence>
<evidence type="ECO:0000313" key="4">
    <source>
        <dbReference type="Proteomes" id="UP000324800"/>
    </source>
</evidence>
<name>A0A5J4VEI8_9EUKA</name>
<feature type="non-terminal residue" evidence="3">
    <location>
        <position position="1"/>
    </location>
</feature>
<evidence type="ECO:0000256" key="2">
    <source>
        <dbReference type="SAM" id="Phobius"/>
    </source>
</evidence>
<evidence type="ECO:0000313" key="3">
    <source>
        <dbReference type="EMBL" id="KAA6381018.1"/>
    </source>
</evidence>
<feature type="region of interest" description="Disordered" evidence="1">
    <location>
        <begin position="1231"/>
        <end position="1259"/>
    </location>
</feature>
<feature type="compositionally biased region" description="Polar residues" evidence="1">
    <location>
        <begin position="1172"/>
        <end position="1183"/>
    </location>
</feature>
<keyword evidence="2" id="KW-0812">Transmembrane</keyword>
<dbReference type="InterPro" id="IPR011050">
    <property type="entry name" value="Pectin_lyase_fold/virulence"/>
</dbReference>
<dbReference type="PANTHER" id="PTHR47520">
    <property type="entry name" value="CX DOMAIN-CONTAINING PROTEIN-RELATED"/>
    <property type="match status" value="1"/>
</dbReference>
<dbReference type="SUPFAM" id="SSF51126">
    <property type="entry name" value="Pectin lyase-like"/>
    <property type="match status" value="4"/>
</dbReference>
<comment type="caution">
    <text evidence="3">The sequence shown here is derived from an EMBL/GenBank/DDBJ whole genome shotgun (WGS) entry which is preliminary data.</text>
</comment>